<dbReference type="CDD" id="cd00051">
    <property type="entry name" value="EFh"/>
    <property type="match status" value="1"/>
</dbReference>
<evidence type="ECO:0000259" key="4">
    <source>
        <dbReference type="PROSITE" id="PS50222"/>
    </source>
</evidence>
<name>A0A5F8GPG9_MONDO</name>
<dbReference type="STRING" id="13616.ENSMODP00000049086"/>
<protein>
    <submittedName>
        <fullName evidence="5">EF-hand calcium binding domain 3</fullName>
    </submittedName>
</protein>
<evidence type="ECO:0000313" key="5">
    <source>
        <dbReference type="Ensembl" id="ENSMODP00000049086.1"/>
    </source>
</evidence>
<dbReference type="Ensembl" id="ENSMODT00000056533.1">
    <property type="protein sequence ID" value="ENSMODP00000049086.1"/>
    <property type="gene ID" value="ENSMODG00000037961.1"/>
</dbReference>
<dbReference type="PROSITE" id="PS00018">
    <property type="entry name" value="EF_HAND_1"/>
    <property type="match status" value="1"/>
</dbReference>
<dbReference type="PANTHER" id="PTHR22656">
    <property type="entry name" value="EF-HAND CALCIUM-BINDING DOMAIN-CONTAINING PROTEIN 13"/>
    <property type="match status" value="1"/>
</dbReference>
<keyword evidence="2" id="KW-0677">Repeat</keyword>
<dbReference type="InterPro" id="IPR002048">
    <property type="entry name" value="EF_hand_dom"/>
</dbReference>
<dbReference type="GO" id="GO:0005509">
    <property type="term" value="F:calcium ion binding"/>
    <property type="evidence" value="ECO:0007669"/>
    <property type="project" value="InterPro"/>
</dbReference>
<evidence type="ECO:0000256" key="2">
    <source>
        <dbReference type="ARBA" id="ARBA00022737"/>
    </source>
</evidence>
<dbReference type="Pfam" id="PF13833">
    <property type="entry name" value="EF-hand_8"/>
    <property type="match status" value="1"/>
</dbReference>
<dbReference type="PROSITE" id="PS50222">
    <property type="entry name" value="EF_HAND_2"/>
    <property type="match status" value="2"/>
</dbReference>
<evidence type="ECO:0000256" key="3">
    <source>
        <dbReference type="ARBA" id="ARBA00022837"/>
    </source>
</evidence>
<evidence type="ECO:0000256" key="1">
    <source>
        <dbReference type="ARBA" id="ARBA00022723"/>
    </source>
</evidence>
<dbReference type="SMART" id="SM00054">
    <property type="entry name" value="EFh"/>
    <property type="match status" value="2"/>
</dbReference>
<organism evidence="5 6">
    <name type="scientific">Monodelphis domestica</name>
    <name type="common">Gray short-tailed opossum</name>
    <dbReference type="NCBI Taxonomy" id="13616"/>
    <lineage>
        <taxon>Eukaryota</taxon>
        <taxon>Metazoa</taxon>
        <taxon>Chordata</taxon>
        <taxon>Craniata</taxon>
        <taxon>Vertebrata</taxon>
        <taxon>Euteleostomi</taxon>
        <taxon>Mammalia</taxon>
        <taxon>Metatheria</taxon>
        <taxon>Didelphimorphia</taxon>
        <taxon>Didelphidae</taxon>
        <taxon>Monodelphis</taxon>
    </lineage>
</organism>
<dbReference type="InterPro" id="IPR018247">
    <property type="entry name" value="EF_Hand_1_Ca_BS"/>
</dbReference>
<feature type="domain" description="EF-hand" evidence="4">
    <location>
        <begin position="15"/>
        <end position="50"/>
    </location>
</feature>
<feature type="domain" description="EF-hand" evidence="4">
    <location>
        <begin position="51"/>
        <end position="86"/>
    </location>
</feature>
<evidence type="ECO:0000313" key="6">
    <source>
        <dbReference type="Proteomes" id="UP000002280"/>
    </source>
</evidence>
<dbReference type="InParanoid" id="A0A5F8GPG9"/>
<sequence>FLQDHVKHKERLTQGQLDAFLDAFECFDKDETGCIDSHALQSTAAKLGIDLTNQEIQDELDYADIDRDGKLNFPDFLTVLTDDDRFIQAVVPETDPNSDLVDSTGILLFEMLSKLVETAALPRKSMIDIVCYYRKKYHDAAGRPMWRRYDAGGKKRRKSKRDSMNQGTSTAAFADASRIAIMSEKDLLKFLEELKRCSPPSDSPYAKIPIFPLFPNMDGTVMGKPFKDLQRLELLRKKEPLHFFEDYFFHRRNWKAQAASMKPLENSNWPEEIINIDHMLKKKRQWTVTEAACLRHQVKKATDAYHLGVALGHRKDMLNFWRKIRGDLIGLETGNESFYDTFSTYTWSWNVCQELLSSKDLKLNDSRTNRYSHARALFSSFPYITESDIELGRKRKRKRTLRGQT</sequence>
<proteinExistence type="predicted"/>
<dbReference type="GeneTree" id="ENSGT00940000161358"/>
<dbReference type="SUPFAM" id="SSF47473">
    <property type="entry name" value="EF-hand"/>
    <property type="match status" value="1"/>
</dbReference>
<dbReference type="Bgee" id="ENSMODG00000037961">
    <property type="expression patterns" value="Expressed in testis and 11 other cell types or tissues"/>
</dbReference>
<dbReference type="AlphaFoldDB" id="A0A5F8GPG9"/>
<reference evidence="5" key="3">
    <citation type="submission" date="2025-09" db="UniProtKB">
        <authorList>
            <consortium name="Ensembl"/>
        </authorList>
    </citation>
    <scope>IDENTIFICATION</scope>
</reference>
<reference evidence="5 6" key="1">
    <citation type="journal article" date="2007" name="Nature">
        <title>Genome of the marsupial Monodelphis domestica reveals innovation in non-coding sequences.</title>
        <authorList>
            <person name="Mikkelsen T.S."/>
            <person name="Wakefield M.J."/>
            <person name="Aken B."/>
            <person name="Amemiya C.T."/>
            <person name="Chang J.L."/>
            <person name="Duke S."/>
            <person name="Garber M."/>
            <person name="Gentles A.J."/>
            <person name="Goodstadt L."/>
            <person name="Heger A."/>
            <person name="Jurka J."/>
            <person name="Kamal M."/>
            <person name="Mauceli E."/>
            <person name="Searle S.M."/>
            <person name="Sharpe T."/>
            <person name="Baker M.L."/>
            <person name="Batzer M.A."/>
            <person name="Benos P.V."/>
            <person name="Belov K."/>
            <person name="Clamp M."/>
            <person name="Cook A."/>
            <person name="Cuff J."/>
            <person name="Das R."/>
            <person name="Davidow L."/>
            <person name="Deakin J.E."/>
            <person name="Fazzari M.J."/>
            <person name="Glass J.L."/>
            <person name="Grabherr M."/>
            <person name="Greally J.M."/>
            <person name="Gu W."/>
            <person name="Hore T.A."/>
            <person name="Huttley G.A."/>
            <person name="Kleber M."/>
            <person name="Jirtle R.L."/>
            <person name="Koina E."/>
            <person name="Lee J.T."/>
            <person name="Mahony S."/>
            <person name="Marra M.A."/>
            <person name="Miller R.D."/>
            <person name="Nicholls R.D."/>
            <person name="Oda M."/>
            <person name="Papenfuss A.T."/>
            <person name="Parra Z.E."/>
            <person name="Pollock D.D."/>
            <person name="Ray D.A."/>
            <person name="Schein J.E."/>
            <person name="Speed T.P."/>
            <person name="Thompson K."/>
            <person name="VandeBerg J.L."/>
            <person name="Wade C.M."/>
            <person name="Walker J.A."/>
            <person name="Waters P.D."/>
            <person name="Webber C."/>
            <person name="Weidman J.R."/>
            <person name="Xie X."/>
            <person name="Zody M.C."/>
            <person name="Baldwin J."/>
            <person name="Abdouelleil A."/>
            <person name="Abdulkadir J."/>
            <person name="Abebe A."/>
            <person name="Abera B."/>
            <person name="Abreu J."/>
            <person name="Acer S.C."/>
            <person name="Aftuck L."/>
            <person name="Alexander A."/>
            <person name="An P."/>
            <person name="Anderson E."/>
            <person name="Anderson S."/>
            <person name="Arachi H."/>
            <person name="Azer M."/>
            <person name="Bachantsang P."/>
            <person name="Barry A."/>
            <person name="Bayul T."/>
            <person name="Berlin A."/>
            <person name="Bessette D."/>
            <person name="Bloom T."/>
            <person name="Bloom T."/>
            <person name="Boguslavskiy L."/>
            <person name="Bonnet C."/>
            <person name="Boukhgalter B."/>
            <person name="Bourzgui I."/>
            <person name="Brown A."/>
            <person name="Cahill P."/>
            <person name="Channer S."/>
            <person name="Cheshatsang Y."/>
            <person name="Chuda L."/>
            <person name="Citroen M."/>
            <person name="Collymore A."/>
            <person name="Cooke P."/>
            <person name="Costello M."/>
            <person name="D'Aco K."/>
            <person name="Daza R."/>
            <person name="De Haan G."/>
            <person name="DeGray S."/>
            <person name="DeMaso C."/>
            <person name="Dhargay N."/>
            <person name="Dooley K."/>
            <person name="Dooley E."/>
            <person name="Doricent M."/>
            <person name="Dorje P."/>
            <person name="Dorjee K."/>
            <person name="Dupes A."/>
            <person name="Elong R."/>
            <person name="Falk J."/>
            <person name="Farina A."/>
            <person name="Faro S."/>
            <person name="Ferguson D."/>
            <person name="Fisher S."/>
            <person name="Foley C.D."/>
            <person name="Franke A."/>
            <person name="Friedrich D."/>
            <person name="Gadbois L."/>
            <person name="Gearin G."/>
            <person name="Gearin C.R."/>
            <person name="Giannoukos G."/>
            <person name="Goode T."/>
            <person name="Graham J."/>
            <person name="Grandbois E."/>
            <person name="Grewal S."/>
            <person name="Gyaltsen K."/>
            <person name="Hafez N."/>
            <person name="Hagos B."/>
            <person name="Hall J."/>
            <person name="Henson C."/>
            <person name="Hollinger A."/>
            <person name="Honan T."/>
            <person name="Huard M.D."/>
            <person name="Hughes L."/>
            <person name="Hurhula B."/>
            <person name="Husby M.E."/>
            <person name="Kamat A."/>
            <person name="Kanga B."/>
            <person name="Kashin S."/>
            <person name="Khazanovich D."/>
            <person name="Kisner P."/>
            <person name="Lance K."/>
            <person name="Lara M."/>
            <person name="Lee W."/>
            <person name="Lennon N."/>
            <person name="Letendre F."/>
            <person name="LeVine R."/>
            <person name="Lipovsky A."/>
            <person name="Liu X."/>
            <person name="Liu J."/>
            <person name="Liu S."/>
            <person name="Lokyitsang T."/>
            <person name="Lokyitsang Y."/>
            <person name="Lubonja R."/>
            <person name="Lui A."/>
            <person name="MacDonald P."/>
            <person name="Magnisalis V."/>
            <person name="Maru K."/>
            <person name="Matthews C."/>
            <person name="McCusker W."/>
            <person name="McDonough S."/>
            <person name="Mehta T."/>
            <person name="Meldrim J."/>
            <person name="Meneus L."/>
            <person name="Mihai O."/>
            <person name="Mihalev A."/>
            <person name="Mihova T."/>
            <person name="Mittelman R."/>
            <person name="Mlenga V."/>
            <person name="Montmayeur A."/>
            <person name="Mulrain L."/>
            <person name="Navidi A."/>
            <person name="Naylor J."/>
            <person name="Negash T."/>
            <person name="Nguyen T."/>
            <person name="Nguyen N."/>
            <person name="Nicol R."/>
            <person name="Norbu C."/>
            <person name="Norbu N."/>
            <person name="Novod N."/>
            <person name="O'Neill B."/>
            <person name="Osman S."/>
            <person name="Markiewicz E."/>
            <person name="Oyono O.L."/>
            <person name="Patti C."/>
            <person name="Phunkhang P."/>
            <person name="Pierre F."/>
            <person name="Priest M."/>
            <person name="Raghuraman S."/>
            <person name="Rege F."/>
            <person name="Reyes R."/>
            <person name="Rise C."/>
            <person name="Rogov P."/>
            <person name="Ross K."/>
            <person name="Ryan E."/>
            <person name="Settipalli S."/>
            <person name="Shea T."/>
            <person name="Sherpa N."/>
            <person name="Shi L."/>
            <person name="Shih D."/>
            <person name="Sparrow T."/>
            <person name="Spaulding J."/>
            <person name="Stalker J."/>
            <person name="Stange-Thomann N."/>
            <person name="Stavropoulos S."/>
            <person name="Stone C."/>
            <person name="Strader C."/>
            <person name="Tesfaye S."/>
            <person name="Thomson T."/>
            <person name="Thoulutsang Y."/>
            <person name="Thoulutsang D."/>
            <person name="Topham K."/>
            <person name="Topping I."/>
            <person name="Tsamla T."/>
            <person name="Vassiliev H."/>
            <person name="Vo A."/>
            <person name="Wangchuk T."/>
            <person name="Wangdi T."/>
            <person name="Weiand M."/>
            <person name="Wilkinson J."/>
            <person name="Wilson A."/>
            <person name="Yadav S."/>
            <person name="Young G."/>
            <person name="Yu Q."/>
            <person name="Zembek L."/>
            <person name="Zhong D."/>
            <person name="Zimmer A."/>
            <person name="Zwirko Z."/>
            <person name="Jaffe D.B."/>
            <person name="Alvarez P."/>
            <person name="Brockman W."/>
            <person name="Butler J."/>
            <person name="Chin C."/>
            <person name="Gnerre S."/>
            <person name="MacCallum I."/>
            <person name="Graves J.A."/>
            <person name="Ponting C.P."/>
            <person name="Breen M."/>
            <person name="Samollow P.B."/>
            <person name="Lander E.S."/>
            <person name="Lindblad-Toh K."/>
        </authorList>
    </citation>
    <scope>NUCLEOTIDE SEQUENCE [LARGE SCALE GENOMIC DNA]</scope>
</reference>
<keyword evidence="1" id="KW-0479">Metal-binding</keyword>
<keyword evidence="6" id="KW-1185">Reference proteome</keyword>
<dbReference type="OMA" id="AYMNRNT"/>
<dbReference type="InterPro" id="IPR011992">
    <property type="entry name" value="EF-hand-dom_pair"/>
</dbReference>
<dbReference type="PANTHER" id="PTHR22656:SF1">
    <property type="entry name" value="EF-HAND CALCIUM-BINDING DOMAIN-CONTAINING PROTEIN 13"/>
    <property type="match status" value="1"/>
</dbReference>
<dbReference type="Proteomes" id="UP000002280">
    <property type="component" value="Chromosome 2"/>
</dbReference>
<dbReference type="Gene3D" id="1.10.238.10">
    <property type="entry name" value="EF-hand"/>
    <property type="match status" value="1"/>
</dbReference>
<accession>A0A5F8GPG9</accession>
<reference evidence="5" key="2">
    <citation type="submission" date="2025-08" db="UniProtKB">
        <authorList>
            <consortium name="Ensembl"/>
        </authorList>
    </citation>
    <scope>IDENTIFICATION</scope>
</reference>
<keyword evidence="3" id="KW-0106">Calcium</keyword>
<gene>
    <name evidence="5" type="primary">EFCAB3</name>
</gene>